<dbReference type="PROSITE" id="PS51892">
    <property type="entry name" value="SUBTILASE"/>
    <property type="match status" value="1"/>
</dbReference>
<dbReference type="InterPro" id="IPR000209">
    <property type="entry name" value="Peptidase_S8/S53_dom"/>
</dbReference>
<accession>A0A917SZP4</accession>
<evidence type="ECO:0000256" key="2">
    <source>
        <dbReference type="ARBA" id="ARBA00022670"/>
    </source>
</evidence>
<feature type="compositionally biased region" description="Pro residues" evidence="6">
    <location>
        <begin position="407"/>
        <end position="422"/>
    </location>
</feature>
<dbReference type="PROSITE" id="PS51318">
    <property type="entry name" value="TAT"/>
    <property type="match status" value="1"/>
</dbReference>
<dbReference type="CDD" id="cd00306">
    <property type="entry name" value="Peptidases_S8_S53"/>
    <property type="match status" value="1"/>
</dbReference>
<evidence type="ECO:0000256" key="1">
    <source>
        <dbReference type="ARBA" id="ARBA00011073"/>
    </source>
</evidence>
<dbReference type="RefSeq" id="WP_190247876.1">
    <property type="nucleotide sequence ID" value="NZ_BMPI01000002.1"/>
</dbReference>
<dbReference type="SUPFAM" id="SSF52743">
    <property type="entry name" value="Subtilisin-like"/>
    <property type="match status" value="1"/>
</dbReference>
<dbReference type="InterPro" id="IPR036852">
    <property type="entry name" value="Peptidase_S8/S53_dom_sf"/>
</dbReference>
<dbReference type="Gene3D" id="3.40.50.200">
    <property type="entry name" value="Peptidase S8/S53 domain"/>
    <property type="match status" value="1"/>
</dbReference>
<dbReference type="InterPro" id="IPR050131">
    <property type="entry name" value="Peptidase_S8_subtilisin-like"/>
</dbReference>
<keyword evidence="7" id="KW-0812">Transmembrane</keyword>
<feature type="active site" description="Charge relay system" evidence="5">
    <location>
        <position position="77"/>
    </location>
</feature>
<evidence type="ECO:0000256" key="6">
    <source>
        <dbReference type="SAM" id="MobiDB-lite"/>
    </source>
</evidence>
<feature type="transmembrane region" description="Helical" evidence="7">
    <location>
        <begin position="374"/>
        <end position="395"/>
    </location>
</feature>
<evidence type="ECO:0000256" key="4">
    <source>
        <dbReference type="ARBA" id="ARBA00022825"/>
    </source>
</evidence>
<dbReference type="InterPro" id="IPR006311">
    <property type="entry name" value="TAT_signal"/>
</dbReference>
<dbReference type="PANTHER" id="PTHR43806">
    <property type="entry name" value="PEPTIDASE S8"/>
    <property type="match status" value="1"/>
</dbReference>
<keyword evidence="4 5" id="KW-0720">Serine protease</keyword>
<dbReference type="Pfam" id="PF00082">
    <property type="entry name" value="Peptidase_S8"/>
    <property type="match status" value="1"/>
</dbReference>
<gene>
    <name evidence="9" type="ORF">GCM10007977_003490</name>
</gene>
<sequence>MGRTNGTPPAPRRRHRLTAAVAALVMSVLGGLAGALAVPGAAHAETIREMQYFLDTLGVVKAQQTAKGDGVTVAVIDGGVDAKHPDLAGAVLPGVAMPGAGQADGSTDRQGHGTRMASLIAARGGGANHALGIAPRAKILPIAIPYEETADPGAKPTDLSAPIRYAVDHGAKIINMSIANPTSGPRQPDIDAIAYARSKGAIIVAAGGNRTQGDTKVPIPGSYAGVITVGGTNRDGTAWSGSIADETVDIAAPAQDLVAAAPTSKIKSGYGQSSGTSGSTAIVSGVLALIWSKYPDMDAANVVNRLFKTAQDKGQPGRDPVFGNGVVDPVAALTADVPAVTADPLGPATSASTAATTAPTGSDKSFGTPAVRTAIAAGVGLFCILAVALAIILPVRAAARRRARGPQAPPPGRFPPPGPPGPGFSGPPGYGPPGGPGGFGPPGQPGGPGTAGSGHPGPPGGPGTAGFGHPGPPGGPGTAGFGQPGPAGQTGQPGHGFGPPPGPPQRGDGPATAGWEQATGQHTGPVGGHSGMFAAQPDHTGAYGNPPPGRPQDQPPAAPPTG</sequence>
<feature type="compositionally biased region" description="Gly residues" evidence="6">
    <location>
        <begin position="436"/>
        <end position="455"/>
    </location>
</feature>
<evidence type="ECO:0000259" key="8">
    <source>
        <dbReference type="Pfam" id="PF00082"/>
    </source>
</evidence>
<dbReference type="Proteomes" id="UP000642070">
    <property type="component" value="Unassembled WGS sequence"/>
</dbReference>
<evidence type="ECO:0000313" key="10">
    <source>
        <dbReference type="Proteomes" id="UP000642070"/>
    </source>
</evidence>
<feature type="region of interest" description="Disordered" evidence="6">
    <location>
        <begin position="403"/>
        <end position="562"/>
    </location>
</feature>
<feature type="compositionally biased region" description="Low complexity" evidence="6">
    <location>
        <begin position="347"/>
        <end position="360"/>
    </location>
</feature>
<organism evidence="9 10">
    <name type="scientific">Dactylosporangium sucinum</name>
    <dbReference type="NCBI Taxonomy" id="1424081"/>
    <lineage>
        <taxon>Bacteria</taxon>
        <taxon>Bacillati</taxon>
        <taxon>Actinomycetota</taxon>
        <taxon>Actinomycetes</taxon>
        <taxon>Micromonosporales</taxon>
        <taxon>Micromonosporaceae</taxon>
        <taxon>Dactylosporangium</taxon>
    </lineage>
</organism>
<evidence type="ECO:0000313" key="9">
    <source>
        <dbReference type="EMBL" id="GGM05673.1"/>
    </source>
</evidence>
<dbReference type="PANTHER" id="PTHR43806:SF11">
    <property type="entry name" value="CEREVISIN-RELATED"/>
    <property type="match status" value="1"/>
</dbReference>
<evidence type="ECO:0000256" key="7">
    <source>
        <dbReference type="SAM" id="Phobius"/>
    </source>
</evidence>
<comment type="similarity">
    <text evidence="1 5">Belongs to the peptidase S8 family.</text>
</comment>
<evidence type="ECO:0000256" key="5">
    <source>
        <dbReference type="PROSITE-ProRule" id="PRU01240"/>
    </source>
</evidence>
<reference evidence="9" key="2">
    <citation type="submission" date="2020-09" db="EMBL/GenBank/DDBJ databases">
        <authorList>
            <person name="Sun Q."/>
            <person name="Ohkuma M."/>
        </authorList>
    </citation>
    <scope>NUCLEOTIDE SEQUENCE</scope>
    <source>
        <strain evidence="9">JCM 19831</strain>
    </source>
</reference>
<feature type="active site" description="Charge relay system" evidence="5">
    <location>
        <position position="112"/>
    </location>
</feature>
<evidence type="ECO:0000256" key="3">
    <source>
        <dbReference type="ARBA" id="ARBA00022801"/>
    </source>
</evidence>
<keyword evidence="10" id="KW-1185">Reference proteome</keyword>
<keyword evidence="7" id="KW-1133">Transmembrane helix</keyword>
<dbReference type="AlphaFoldDB" id="A0A917SZP4"/>
<feature type="compositionally biased region" description="Gly residues" evidence="6">
    <location>
        <begin position="476"/>
        <end position="485"/>
    </location>
</feature>
<dbReference type="GO" id="GO:0006508">
    <property type="term" value="P:proteolysis"/>
    <property type="evidence" value="ECO:0007669"/>
    <property type="project" value="UniProtKB-KW"/>
</dbReference>
<comment type="caution">
    <text evidence="9">The sequence shown here is derived from an EMBL/GenBank/DDBJ whole genome shotgun (WGS) entry which is preliminary data.</text>
</comment>
<feature type="domain" description="Peptidase S8/S53" evidence="8">
    <location>
        <begin position="68"/>
        <end position="325"/>
    </location>
</feature>
<proteinExistence type="inferred from homology"/>
<dbReference type="EMBL" id="BMPI01000002">
    <property type="protein sequence ID" value="GGM05673.1"/>
    <property type="molecule type" value="Genomic_DNA"/>
</dbReference>
<reference evidence="9" key="1">
    <citation type="journal article" date="2014" name="Int. J. Syst. Evol. Microbiol.">
        <title>Complete genome sequence of Corynebacterium casei LMG S-19264T (=DSM 44701T), isolated from a smear-ripened cheese.</title>
        <authorList>
            <consortium name="US DOE Joint Genome Institute (JGI-PGF)"/>
            <person name="Walter F."/>
            <person name="Albersmeier A."/>
            <person name="Kalinowski J."/>
            <person name="Ruckert C."/>
        </authorList>
    </citation>
    <scope>NUCLEOTIDE SEQUENCE</scope>
    <source>
        <strain evidence="9">JCM 19831</strain>
    </source>
</reference>
<feature type="compositionally biased region" description="Pro residues" evidence="6">
    <location>
        <begin position="545"/>
        <end position="562"/>
    </location>
</feature>
<dbReference type="PRINTS" id="PR00723">
    <property type="entry name" value="SUBTILISIN"/>
</dbReference>
<keyword evidence="3 5" id="KW-0378">Hydrolase</keyword>
<dbReference type="InterPro" id="IPR015500">
    <property type="entry name" value="Peptidase_S8_subtilisin-rel"/>
</dbReference>
<dbReference type="GO" id="GO:0004252">
    <property type="term" value="F:serine-type endopeptidase activity"/>
    <property type="evidence" value="ECO:0007669"/>
    <property type="project" value="UniProtKB-UniRule"/>
</dbReference>
<feature type="active site" description="Charge relay system" evidence="5">
    <location>
        <position position="277"/>
    </location>
</feature>
<protein>
    <recommendedName>
        <fullName evidence="8">Peptidase S8/S53 domain-containing protein</fullName>
    </recommendedName>
</protein>
<feature type="region of interest" description="Disordered" evidence="6">
    <location>
        <begin position="344"/>
        <end position="367"/>
    </location>
</feature>
<name>A0A917SZP4_9ACTN</name>
<keyword evidence="2 5" id="KW-0645">Protease</keyword>
<keyword evidence="7" id="KW-0472">Membrane</keyword>